<evidence type="ECO:0000313" key="4">
    <source>
        <dbReference type="Proteomes" id="UP001549920"/>
    </source>
</evidence>
<evidence type="ECO:0000313" key="2">
    <source>
        <dbReference type="EMBL" id="KAL0880588.1"/>
    </source>
</evidence>
<name>A0ABR3I1X3_LOXSC</name>
<evidence type="ECO:0000256" key="1">
    <source>
        <dbReference type="SAM" id="MobiDB-lite"/>
    </source>
</evidence>
<dbReference type="EMBL" id="JBEUOH010000009">
    <property type="protein sequence ID" value="KAL0882815.1"/>
    <property type="molecule type" value="Genomic_DNA"/>
</dbReference>
<keyword evidence="4" id="KW-1185">Reference proteome</keyword>
<accession>A0ABR3I1X3</accession>
<dbReference type="EMBL" id="JBEUOH010000012">
    <property type="protein sequence ID" value="KAL0880588.1"/>
    <property type="molecule type" value="Genomic_DNA"/>
</dbReference>
<dbReference type="Proteomes" id="UP001549920">
    <property type="component" value="Unassembled WGS sequence"/>
</dbReference>
<proteinExistence type="predicted"/>
<organism evidence="3 4">
    <name type="scientific">Loxostege sticticalis</name>
    <name type="common">Beet webworm moth</name>
    <dbReference type="NCBI Taxonomy" id="481309"/>
    <lineage>
        <taxon>Eukaryota</taxon>
        <taxon>Metazoa</taxon>
        <taxon>Ecdysozoa</taxon>
        <taxon>Arthropoda</taxon>
        <taxon>Hexapoda</taxon>
        <taxon>Insecta</taxon>
        <taxon>Pterygota</taxon>
        <taxon>Neoptera</taxon>
        <taxon>Endopterygota</taxon>
        <taxon>Lepidoptera</taxon>
        <taxon>Glossata</taxon>
        <taxon>Ditrysia</taxon>
        <taxon>Pyraloidea</taxon>
        <taxon>Crambidae</taxon>
        <taxon>Pyraustinae</taxon>
        <taxon>Loxostege</taxon>
    </lineage>
</organism>
<gene>
    <name evidence="2" type="ORF">ABMA27_001819</name>
    <name evidence="3" type="ORF">ABMA27_016360</name>
</gene>
<reference evidence="3 4" key="1">
    <citation type="submission" date="2024-06" db="EMBL/GenBank/DDBJ databases">
        <title>A chromosome-level genome assembly of beet webworm, Loxostege sticticalis.</title>
        <authorList>
            <person name="Zhang Y."/>
        </authorList>
    </citation>
    <scope>NUCLEOTIDE SEQUENCE [LARGE SCALE GENOMIC DNA]</scope>
    <source>
        <strain evidence="3">AQ026</strain>
        <tissue evidence="3">Whole body</tissue>
    </source>
</reference>
<feature type="compositionally biased region" description="Polar residues" evidence="1">
    <location>
        <begin position="195"/>
        <end position="215"/>
    </location>
</feature>
<comment type="caution">
    <text evidence="3">The sequence shown here is derived from an EMBL/GenBank/DDBJ whole genome shotgun (WGS) entry which is preliminary data.</text>
</comment>
<sequence length="398" mass="45035">MSRTVKCINCNIVINELLSYVQNKISISDEETLVRICASNWTSEQIVESHSLLFESVSTNLRKISRKGKGKEDRLLYDILNFFKVTEPDIIPVFVARDLEKLPPITFDHLDVSKLLKDLALVQSELKLIKSSYVTIEQLEAFKQDRQNLHKSPPFSAVKINMKRGAYRDSGPIGLSMLDESAVISGVSSFNCPNDENNLAEGSSDTPAVSKTQRAAVSLAADAECDESPQQHNKPASDQRPCKQLTGGTTSSHKNESYADTVKSNIEWTVVRKKGRKSKNRVEGKTGCCVVNPEEMFRAAERHIPLFITNVHKNTSESDITRYICKMTKETVKLEKISIRRECDYKAYKFFVAQNKLSMFLDEKIWPQGIIFRRFINFKLKRNSETSDKGDGPLIVNE</sequence>
<evidence type="ECO:0008006" key="5">
    <source>
        <dbReference type="Google" id="ProtNLM"/>
    </source>
</evidence>
<feature type="region of interest" description="Disordered" evidence="1">
    <location>
        <begin position="195"/>
        <end position="258"/>
    </location>
</feature>
<evidence type="ECO:0000313" key="3">
    <source>
        <dbReference type="EMBL" id="KAL0882815.1"/>
    </source>
</evidence>
<protein>
    <recommendedName>
        <fullName evidence="5">Mutant cadherin</fullName>
    </recommendedName>
</protein>